<dbReference type="GO" id="GO:0050909">
    <property type="term" value="P:sensory perception of taste"/>
    <property type="evidence" value="ECO:0007669"/>
    <property type="project" value="InterPro"/>
</dbReference>
<feature type="transmembrane region" description="Helical" evidence="6">
    <location>
        <begin position="32"/>
        <end position="51"/>
    </location>
</feature>
<evidence type="ECO:0000256" key="2">
    <source>
        <dbReference type="ARBA" id="ARBA00022475"/>
    </source>
</evidence>
<protein>
    <recommendedName>
        <fullName evidence="9">Gustatory receptor</fullName>
    </recommendedName>
</protein>
<sequence>MVLPGFIYASWIGWISGSFFVSKPWGDPSYKWLSLYTLYALIFNALSAFKWIHFINKSIVFFQHRSLASKILNLCLLVGSGLFGLIFKLIFFIRAKKILAFLQQLRNTEILVVPEVQYAWKWCKVLICVTCISQMGTSVALPFFFYRLIPDASLSFIISPYYFLSFFIFGSFPVTACFTVAFVFAVVVTFHWLFCIEKLFADLNTWVDSKSNTRKRGLLPNDSISLEVRHESGFQLDFSKEEFIRKIENLQTLCKQFDEVVGPMYLCIFIRTVFFLIHSADAILIENTDHIEEFSDFKRFFGWIHLIFESSQLFLIFMGSYFHERVAFRRQQLKTSVFLHPLQGKREIDEIWEFVRTSKWKMTACGIFIIDKPLIGGVVSTMMTYVVILFQINLSDPGTNNGTLCTAK</sequence>
<evidence type="ECO:0008006" key="9">
    <source>
        <dbReference type="Google" id="ProtNLM"/>
    </source>
</evidence>
<dbReference type="InterPro" id="IPR013604">
    <property type="entry name" value="7TM_chemorcpt"/>
</dbReference>
<accession>A0A8J2JC47</accession>
<dbReference type="Proteomes" id="UP000708208">
    <property type="component" value="Unassembled WGS sequence"/>
</dbReference>
<keyword evidence="4 6" id="KW-1133">Transmembrane helix</keyword>
<dbReference type="GO" id="GO:0005886">
    <property type="term" value="C:plasma membrane"/>
    <property type="evidence" value="ECO:0007669"/>
    <property type="project" value="UniProtKB-SubCell"/>
</dbReference>
<dbReference type="EMBL" id="CAJVCH010029173">
    <property type="protein sequence ID" value="CAG7706170.1"/>
    <property type="molecule type" value="Genomic_DNA"/>
</dbReference>
<feature type="transmembrane region" description="Helical" evidence="6">
    <location>
        <begin position="161"/>
        <end position="194"/>
    </location>
</feature>
<evidence type="ECO:0000256" key="5">
    <source>
        <dbReference type="ARBA" id="ARBA00023136"/>
    </source>
</evidence>
<keyword evidence="5 6" id="KW-0472">Membrane</keyword>
<feature type="transmembrane region" description="Helical" evidence="6">
    <location>
        <begin position="300"/>
        <end position="322"/>
    </location>
</feature>
<reference evidence="7" key="1">
    <citation type="submission" date="2021-06" db="EMBL/GenBank/DDBJ databases">
        <authorList>
            <person name="Hodson N. C."/>
            <person name="Mongue J. A."/>
            <person name="Jaron S. K."/>
        </authorList>
    </citation>
    <scope>NUCLEOTIDE SEQUENCE</scope>
</reference>
<feature type="transmembrane region" description="Helical" evidence="6">
    <location>
        <begin position="6"/>
        <end position="25"/>
    </location>
</feature>
<dbReference type="AlphaFoldDB" id="A0A8J2JC47"/>
<evidence type="ECO:0000256" key="3">
    <source>
        <dbReference type="ARBA" id="ARBA00022692"/>
    </source>
</evidence>
<dbReference type="Pfam" id="PF08395">
    <property type="entry name" value="7tm_7"/>
    <property type="match status" value="1"/>
</dbReference>
<keyword evidence="8" id="KW-1185">Reference proteome</keyword>
<evidence type="ECO:0000313" key="8">
    <source>
        <dbReference type="Proteomes" id="UP000708208"/>
    </source>
</evidence>
<evidence type="ECO:0000256" key="6">
    <source>
        <dbReference type="SAM" id="Phobius"/>
    </source>
</evidence>
<name>A0A8J2JC47_9HEXA</name>
<comment type="caution">
    <text evidence="7">The sequence shown here is derived from an EMBL/GenBank/DDBJ whole genome shotgun (WGS) entry which is preliminary data.</text>
</comment>
<organism evidence="7 8">
    <name type="scientific">Allacma fusca</name>
    <dbReference type="NCBI Taxonomy" id="39272"/>
    <lineage>
        <taxon>Eukaryota</taxon>
        <taxon>Metazoa</taxon>
        <taxon>Ecdysozoa</taxon>
        <taxon>Arthropoda</taxon>
        <taxon>Hexapoda</taxon>
        <taxon>Collembola</taxon>
        <taxon>Symphypleona</taxon>
        <taxon>Sminthuridae</taxon>
        <taxon>Allacma</taxon>
    </lineage>
</organism>
<keyword evidence="2" id="KW-1003">Cell membrane</keyword>
<evidence type="ECO:0000256" key="4">
    <source>
        <dbReference type="ARBA" id="ARBA00022989"/>
    </source>
</evidence>
<feature type="transmembrane region" description="Helical" evidence="6">
    <location>
        <begin position="260"/>
        <end position="280"/>
    </location>
</feature>
<proteinExistence type="predicted"/>
<comment type="subcellular location">
    <subcellularLocation>
        <location evidence="1">Cell membrane</location>
        <topology evidence="1">Multi-pass membrane protein</topology>
    </subcellularLocation>
</comment>
<dbReference type="OrthoDB" id="6366728at2759"/>
<feature type="transmembrane region" description="Helical" evidence="6">
    <location>
        <begin position="71"/>
        <end position="93"/>
    </location>
</feature>
<gene>
    <name evidence="7" type="ORF">AFUS01_LOCUS4657</name>
</gene>
<evidence type="ECO:0000313" key="7">
    <source>
        <dbReference type="EMBL" id="CAG7706170.1"/>
    </source>
</evidence>
<keyword evidence="3 6" id="KW-0812">Transmembrane</keyword>
<evidence type="ECO:0000256" key="1">
    <source>
        <dbReference type="ARBA" id="ARBA00004651"/>
    </source>
</evidence>
<feature type="transmembrane region" description="Helical" evidence="6">
    <location>
        <begin position="125"/>
        <end position="149"/>
    </location>
</feature>